<evidence type="ECO:0000313" key="2">
    <source>
        <dbReference type="Proteomes" id="UP000680815"/>
    </source>
</evidence>
<dbReference type="EMBL" id="JAGIYZ010000027">
    <property type="protein sequence ID" value="MBP0466360.1"/>
    <property type="molecule type" value="Genomic_DNA"/>
</dbReference>
<evidence type="ECO:0000313" key="1">
    <source>
        <dbReference type="EMBL" id="MBP0466360.1"/>
    </source>
</evidence>
<reference evidence="1 2" key="1">
    <citation type="submission" date="2021-03" db="EMBL/GenBank/DDBJ databases">
        <authorList>
            <person name="So Y."/>
        </authorList>
    </citation>
    <scope>NUCLEOTIDE SEQUENCE [LARGE SCALE GENOMIC DNA]</scope>
    <source>
        <strain evidence="1 2">PWR1</strain>
    </source>
</reference>
<gene>
    <name evidence="1" type="ORF">J5Y09_20700</name>
</gene>
<keyword evidence="2" id="KW-1185">Reference proteome</keyword>
<organism evidence="1 2">
    <name type="scientific">Roseomonas nitratireducens</name>
    <dbReference type="NCBI Taxonomy" id="2820810"/>
    <lineage>
        <taxon>Bacteria</taxon>
        <taxon>Pseudomonadati</taxon>
        <taxon>Pseudomonadota</taxon>
        <taxon>Alphaproteobacteria</taxon>
        <taxon>Acetobacterales</taxon>
        <taxon>Roseomonadaceae</taxon>
        <taxon>Roseomonas</taxon>
    </lineage>
</organism>
<protein>
    <submittedName>
        <fullName evidence="1">Uncharacterized protein</fullName>
    </submittedName>
</protein>
<sequence>MPREFRSILFSPEEIVPVLVQLTGVPGGHAAAGQVALHESAAGDLTATLVARLPDGRRLVRAFAREELLSALLMLCRALMIPLPRSAEKSVERMGRDIALSVSLSSQHHCMGVERATSLV</sequence>
<name>A0ABS4AYA9_9PROT</name>
<proteinExistence type="predicted"/>
<accession>A0ABS4AYA9</accession>
<dbReference type="Proteomes" id="UP000680815">
    <property type="component" value="Unassembled WGS sequence"/>
</dbReference>
<comment type="caution">
    <text evidence="1">The sequence shown here is derived from an EMBL/GenBank/DDBJ whole genome shotgun (WGS) entry which is preliminary data.</text>
</comment>
<dbReference type="RefSeq" id="WP_209353764.1">
    <property type="nucleotide sequence ID" value="NZ_JAGIYZ010000027.1"/>
</dbReference>